<evidence type="ECO:0000256" key="4">
    <source>
        <dbReference type="ARBA" id="ARBA00022737"/>
    </source>
</evidence>
<dbReference type="FunFam" id="2.10.50.10:FF:000004">
    <property type="entry name" value="Tumor necrosis factor receptor superfamily member 6"/>
    <property type="match status" value="1"/>
</dbReference>
<keyword evidence="6 9" id="KW-1015">Disulfide bond</keyword>
<dbReference type="InterPro" id="IPR001368">
    <property type="entry name" value="TNFR/NGFR_Cys_rich_reg"/>
</dbReference>
<dbReference type="CDD" id="cd08315">
    <property type="entry name" value="Death_TRAILR_DR4_DR5"/>
    <property type="match status" value="1"/>
</dbReference>
<keyword evidence="8" id="KW-0325">Glycoprotein</keyword>
<dbReference type="PROSITE" id="PS50050">
    <property type="entry name" value="TNFR_NGFR_2"/>
    <property type="match status" value="2"/>
</dbReference>
<feature type="region of interest" description="Disordered" evidence="10">
    <location>
        <begin position="81"/>
        <end position="119"/>
    </location>
</feature>
<evidence type="ECO:0000259" key="13">
    <source>
        <dbReference type="PROSITE" id="PS50050"/>
    </source>
</evidence>
<feature type="region of interest" description="Disordered" evidence="10">
    <location>
        <begin position="169"/>
        <end position="201"/>
    </location>
</feature>
<feature type="domain" description="TNFR-Cys" evidence="13">
    <location>
        <begin position="6"/>
        <end position="46"/>
    </location>
</feature>
<dbReference type="GO" id="GO:0036462">
    <property type="term" value="P:TRAIL-activated apoptotic signaling pathway"/>
    <property type="evidence" value="ECO:0007669"/>
    <property type="project" value="TreeGrafter"/>
</dbReference>
<feature type="repeat" description="TNFR-Cys" evidence="9">
    <location>
        <begin position="47"/>
        <end position="88"/>
    </location>
</feature>
<evidence type="ECO:0000256" key="5">
    <source>
        <dbReference type="ARBA" id="ARBA00023136"/>
    </source>
</evidence>
<accession>A0A851DGU6</accession>
<feature type="transmembrane region" description="Helical" evidence="11">
    <location>
        <begin position="129"/>
        <end position="155"/>
    </location>
</feature>
<dbReference type="EMBL" id="WEIS01063771">
    <property type="protein sequence ID" value="NWI67970.1"/>
    <property type="molecule type" value="Genomic_DNA"/>
</dbReference>
<dbReference type="GO" id="GO:0043065">
    <property type="term" value="P:positive regulation of apoptotic process"/>
    <property type="evidence" value="ECO:0007669"/>
    <property type="project" value="TreeGrafter"/>
</dbReference>
<keyword evidence="11" id="KW-1133">Transmembrane helix</keyword>
<dbReference type="Gene3D" id="1.10.533.10">
    <property type="entry name" value="Death Domain, Fas"/>
    <property type="match status" value="1"/>
</dbReference>
<dbReference type="AlphaFoldDB" id="A0A851DGU6"/>
<feature type="non-terminal residue" evidence="14">
    <location>
        <position position="1"/>
    </location>
</feature>
<dbReference type="GO" id="GO:0004888">
    <property type="term" value="F:transmembrane signaling receptor activity"/>
    <property type="evidence" value="ECO:0007669"/>
    <property type="project" value="UniProtKB-ARBA"/>
</dbReference>
<feature type="disulfide bond" evidence="9">
    <location>
        <begin position="28"/>
        <end position="46"/>
    </location>
</feature>
<dbReference type="Pfam" id="PF00020">
    <property type="entry name" value="TNFR_c6"/>
    <property type="match status" value="2"/>
</dbReference>
<dbReference type="PANTHER" id="PTHR46330:SF17">
    <property type="entry name" value="TUMOR NECROSIS FACTOR RECEPTOR SUPERFAMILY, MEMBER 10B"/>
    <property type="match status" value="1"/>
</dbReference>
<keyword evidence="7" id="KW-0675">Receptor</keyword>
<feature type="disulfide bond" evidence="9">
    <location>
        <begin position="48"/>
        <end position="63"/>
    </location>
</feature>
<dbReference type="PANTHER" id="PTHR46330">
    <property type="entry name" value="TUMOR NECROSIS FACTOR RECEPTOR SUPERFAMILY MEMBER 10B"/>
    <property type="match status" value="1"/>
</dbReference>
<dbReference type="Pfam" id="PF00531">
    <property type="entry name" value="Death"/>
    <property type="match status" value="1"/>
</dbReference>
<feature type="disulfide bond" evidence="9">
    <location>
        <begin position="7"/>
        <end position="22"/>
    </location>
</feature>
<keyword evidence="5 11" id="KW-0472">Membrane</keyword>
<feature type="non-terminal residue" evidence="14">
    <location>
        <position position="308"/>
    </location>
</feature>
<dbReference type="InterPro" id="IPR011029">
    <property type="entry name" value="DEATH-like_dom_sf"/>
</dbReference>
<comment type="subcellular location">
    <subcellularLocation>
        <location evidence="1">Membrane</location>
    </subcellularLocation>
</comment>
<dbReference type="Gene3D" id="2.10.50.10">
    <property type="entry name" value="Tumor Necrosis Factor Receptor, subunit A, domain 2"/>
    <property type="match status" value="2"/>
</dbReference>
<evidence type="ECO:0000259" key="12">
    <source>
        <dbReference type="PROSITE" id="PS50017"/>
    </source>
</evidence>
<dbReference type="InterPro" id="IPR034029">
    <property type="entry name" value="TNFRSF10A/B_death"/>
</dbReference>
<evidence type="ECO:0000313" key="14">
    <source>
        <dbReference type="EMBL" id="NWI67970.1"/>
    </source>
</evidence>
<gene>
    <name evidence="14" type="primary">Tnfrsf10b</name>
    <name evidence="14" type="ORF">TODMEX_R09926</name>
</gene>
<dbReference type="GO" id="GO:0009986">
    <property type="term" value="C:cell surface"/>
    <property type="evidence" value="ECO:0007669"/>
    <property type="project" value="TreeGrafter"/>
</dbReference>
<dbReference type="PROSITE" id="PS50017">
    <property type="entry name" value="DEATH_DOMAIN"/>
    <property type="match status" value="1"/>
</dbReference>
<dbReference type="SUPFAM" id="SSF57586">
    <property type="entry name" value="TNF receptor-like"/>
    <property type="match status" value="1"/>
</dbReference>
<name>A0A851DGU6_TODME</name>
<dbReference type="OrthoDB" id="9417953at2759"/>
<keyword evidence="15" id="KW-1185">Reference proteome</keyword>
<evidence type="ECO:0000256" key="2">
    <source>
        <dbReference type="ARBA" id="ARBA00022703"/>
    </source>
</evidence>
<keyword evidence="4" id="KW-0677">Repeat</keyword>
<comment type="caution">
    <text evidence="14">The sequence shown here is derived from an EMBL/GenBank/DDBJ whole genome shotgun (WGS) entry which is preliminary data.</text>
</comment>
<dbReference type="SMART" id="SM00005">
    <property type="entry name" value="DEATH"/>
    <property type="match status" value="1"/>
</dbReference>
<keyword evidence="11" id="KW-0812">Transmembrane</keyword>
<evidence type="ECO:0000256" key="11">
    <source>
        <dbReference type="SAM" id="Phobius"/>
    </source>
</evidence>
<evidence type="ECO:0000256" key="6">
    <source>
        <dbReference type="ARBA" id="ARBA00023157"/>
    </source>
</evidence>
<organism evidence="14 15">
    <name type="scientific">Todus mexicanus</name>
    <name type="common">Puerto Rican tody</name>
    <dbReference type="NCBI Taxonomy" id="135184"/>
    <lineage>
        <taxon>Eukaryota</taxon>
        <taxon>Metazoa</taxon>
        <taxon>Chordata</taxon>
        <taxon>Craniata</taxon>
        <taxon>Vertebrata</taxon>
        <taxon>Euteleostomi</taxon>
        <taxon>Archelosauria</taxon>
        <taxon>Archosauria</taxon>
        <taxon>Dinosauria</taxon>
        <taxon>Saurischia</taxon>
        <taxon>Theropoda</taxon>
        <taxon>Coelurosauria</taxon>
        <taxon>Aves</taxon>
        <taxon>Neognathae</taxon>
        <taxon>Neoaves</taxon>
        <taxon>Telluraves</taxon>
        <taxon>Coraciimorphae</taxon>
        <taxon>Coraciiformes</taxon>
        <taxon>Todidae</taxon>
        <taxon>Todus</taxon>
    </lineage>
</organism>
<keyword evidence="3" id="KW-0732">Signal</keyword>
<evidence type="ECO:0000256" key="9">
    <source>
        <dbReference type="PROSITE-ProRule" id="PRU00206"/>
    </source>
</evidence>
<comment type="caution">
    <text evidence="9">Lacks conserved residue(s) required for the propagation of feature annotation.</text>
</comment>
<proteinExistence type="predicted"/>
<feature type="disulfide bond" evidence="9">
    <location>
        <begin position="70"/>
        <end position="88"/>
    </location>
</feature>
<feature type="compositionally biased region" description="Gly residues" evidence="10">
    <location>
        <begin position="103"/>
        <end position="114"/>
    </location>
</feature>
<feature type="repeat" description="TNFR-Cys" evidence="9">
    <location>
        <begin position="6"/>
        <end position="46"/>
    </location>
</feature>
<reference evidence="14" key="1">
    <citation type="submission" date="2019-10" db="EMBL/GenBank/DDBJ databases">
        <title>Bird 10,000 Genomes (B10K) Project - Family phase.</title>
        <authorList>
            <person name="Zhang G."/>
        </authorList>
    </citation>
    <scope>NUCLEOTIDE SEQUENCE</scope>
    <source>
        <strain evidence="14">B10K-DU-002-69</strain>
        <tissue evidence="14">Muscle</tissue>
    </source>
</reference>
<keyword evidence="2" id="KW-0053">Apoptosis</keyword>
<dbReference type="SUPFAM" id="SSF47986">
    <property type="entry name" value="DEATH domain"/>
    <property type="match status" value="1"/>
</dbReference>
<dbReference type="SMART" id="SM00208">
    <property type="entry name" value="TNFR"/>
    <property type="match status" value="2"/>
</dbReference>
<sequence>SSKCAPCNESEFIEYPNDFAKCLGCQMCREDQVELSPCRADRNTQCACKNGTFCSPDHPCEMCQKCRPRCPKGEVELAPCTPHGDRQCGPPTSTSSGSSGKWGAAGGGGTGRGAEVGAAEEESRSSSSYVLFVSSALGNLIAIVVVAVVVTLFAVGCCFWRCYSRQSPGERWVSSEGPGLVEPGAKEAQERPSGSPQLPDRRLEPGVGVATILRRSFDILAEFVPLKDWKRYGRALDLLENDIDLAEKNDKYSREAFFQMLNTWHNKQGMNASINTLLDTLHQINLGGIAEDISTKLVQQGFFQYEVS</sequence>
<feature type="compositionally biased region" description="Low complexity" evidence="10">
    <location>
        <begin position="93"/>
        <end position="102"/>
    </location>
</feature>
<evidence type="ECO:0000256" key="7">
    <source>
        <dbReference type="ARBA" id="ARBA00023170"/>
    </source>
</evidence>
<dbReference type="GO" id="GO:0005886">
    <property type="term" value="C:plasma membrane"/>
    <property type="evidence" value="ECO:0007669"/>
    <property type="project" value="TreeGrafter"/>
</dbReference>
<feature type="domain" description="Death" evidence="12">
    <location>
        <begin position="228"/>
        <end position="297"/>
    </location>
</feature>
<dbReference type="Proteomes" id="UP000660247">
    <property type="component" value="Unassembled WGS sequence"/>
</dbReference>
<protein>
    <submittedName>
        <fullName evidence="14">TR10B factor</fullName>
    </submittedName>
</protein>
<evidence type="ECO:0000256" key="3">
    <source>
        <dbReference type="ARBA" id="ARBA00022729"/>
    </source>
</evidence>
<evidence type="ECO:0000256" key="10">
    <source>
        <dbReference type="SAM" id="MobiDB-lite"/>
    </source>
</evidence>
<evidence type="ECO:0000313" key="15">
    <source>
        <dbReference type="Proteomes" id="UP000660247"/>
    </source>
</evidence>
<feature type="disulfide bond" evidence="9">
    <location>
        <begin position="25"/>
        <end position="38"/>
    </location>
</feature>
<dbReference type="InterPro" id="IPR000488">
    <property type="entry name" value="Death_dom"/>
</dbReference>
<dbReference type="InterPro" id="IPR052491">
    <property type="entry name" value="TNFRSF10"/>
</dbReference>
<evidence type="ECO:0000256" key="8">
    <source>
        <dbReference type="ARBA" id="ARBA00023180"/>
    </source>
</evidence>
<evidence type="ECO:0000256" key="1">
    <source>
        <dbReference type="ARBA" id="ARBA00004370"/>
    </source>
</evidence>
<feature type="domain" description="TNFR-Cys" evidence="13">
    <location>
        <begin position="47"/>
        <end position="88"/>
    </location>
</feature>